<protein>
    <recommendedName>
        <fullName evidence="7">Endoplasmic reticulum lectin</fullName>
    </recommendedName>
    <alternativeName>
        <fullName evidence="7">Protein OS-9 homolog</fullName>
    </alternativeName>
</protein>
<proteinExistence type="inferred from homology"/>
<dbReference type="InterPro" id="IPR009011">
    <property type="entry name" value="Man6P_isomerase_rcpt-bd_dom_sf"/>
</dbReference>
<evidence type="ECO:0000256" key="6">
    <source>
        <dbReference type="ARBA" id="ARBA00023157"/>
    </source>
</evidence>
<feature type="compositionally biased region" description="Basic and acidic residues" evidence="8">
    <location>
        <begin position="234"/>
        <end position="252"/>
    </location>
</feature>
<evidence type="ECO:0000313" key="11">
    <source>
        <dbReference type="EMBL" id="KAJ4345931.1"/>
    </source>
</evidence>
<evidence type="ECO:0000256" key="3">
    <source>
        <dbReference type="ARBA" id="ARBA00022729"/>
    </source>
</evidence>
<feature type="domain" description="MRH" evidence="10">
    <location>
        <begin position="149"/>
        <end position="316"/>
    </location>
</feature>
<dbReference type="GO" id="GO:0005788">
    <property type="term" value="C:endoplasmic reticulum lumen"/>
    <property type="evidence" value="ECO:0007669"/>
    <property type="project" value="UniProtKB-UniRule"/>
</dbReference>
<dbReference type="GO" id="GO:0030246">
    <property type="term" value="F:carbohydrate binding"/>
    <property type="evidence" value="ECO:0007669"/>
    <property type="project" value="UniProtKB-UniRule"/>
</dbReference>
<dbReference type="GO" id="GO:0030968">
    <property type="term" value="P:endoplasmic reticulum unfolded protein response"/>
    <property type="evidence" value="ECO:0007669"/>
    <property type="project" value="UniProtKB-UniRule"/>
</dbReference>
<keyword evidence="12" id="KW-1185">Reference proteome</keyword>
<dbReference type="EMBL" id="JAPEUX010000009">
    <property type="protein sequence ID" value="KAJ4345931.1"/>
    <property type="molecule type" value="Genomic_DNA"/>
</dbReference>
<comment type="function">
    <text evidence="7">Lectin involved in the quality control of the secretory pathway. As a member of the endoplasmic reticulum-associated degradation lumenal (ERAD-L) surveillance system, targets misfolded endoplasmic reticulum lumenal glycoproteins for degradation.</text>
</comment>
<dbReference type="Proteomes" id="UP001140513">
    <property type="component" value="Unassembled WGS sequence"/>
</dbReference>
<dbReference type="GeneID" id="80915597"/>
<feature type="region of interest" description="Disordered" evidence="8">
    <location>
        <begin position="207"/>
        <end position="252"/>
    </location>
</feature>
<dbReference type="PROSITE" id="PS51914">
    <property type="entry name" value="MRH"/>
    <property type="match status" value="1"/>
</dbReference>
<keyword evidence="5 7" id="KW-0256">Endoplasmic reticulum</keyword>
<feature type="compositionally biased region" description="Basic and acidic residues" evidence="8">
    <location>
        <begin position="488"/>
        <end position="515"/>
    </location>
</feature>
<evidence type="ECO:0000256" key="7">
    <source>
        <dbReference type="RuleBase" id="RU369099"/>
    </source>
</evidence>
<keyword evidence="4 7" id="KW-0430">Lectin</keyword>
<evidence type="ECO:0000256" key="2">
    <source>
        <dbReference type="ARBA" id="ARBA00009918"/>
    </source>
</evidence>
<evidence type="ECO:0000313" key="12">
    <source>
        <dbReference type="Proteomes" id="UP001140513"/>
    </source>
</evidence>
<dbReference type="InterPro" id="IPR012913">
    <property type="entry name" value="OS9-like_dom"/>
</dbReference>
<evidence type="ECO:0000256" key="5">
    <source>
        <dbReference type="ARBA" id="ARBA00022824"/>
    </source>
</evidence>
<dbReference type="InterPro" id="IPR044865">
    <property type="entry name" value="MRH_dom"/>
</dbReference>
<comment type="subcellular location">
    <subcellularLocation>
        <location evidence="1 7">Endoplasmic reticulum membrane</location>
        <topology evidence="1 7">Peripheral membrane protein</topology>
        <orientation evidence="1 7">Lumenal side</orientation>
    </subcellularLocation>
</comment>
<keyword evidence="7" id="KW-0472">Membrane</keyword>
<evidence type="ECO:0000256" key="4">
    <source>
        <dbReference type="ARBA" id="ARBA00022734"/>
    </source>
</evidence>
<feature type="chain" id="PRO_5040979240" description="Endoplasmic reticulum lectin" evidence="9">
    <location>
        <begin position="17"/>
        <end position="537"/>
    </location>
</feature>
<accession>A0A9W9C5B1</accession>
<dbReference type="RefSeq" id="XP_056066095.1">
    <property type="nucleotide sequence ID" value="XM_056220792.1"/>
</dbReference>
<dbReference type="AlphaFoldDB" id="A0A9W9C5B1"/>
<feature type="region of interest" description="Disordered" evidence="8">
    <location>
        <begin position="62"/>
        <end position="85"/>
    </location>
</feature>
<evidence type="ECO:0000256" key="1">
    <source>
        <dbReference type="ARBA" id="ARBA00004367"/>
    </source>
</evidence>
<keyword evidence="6" id="KW-1015">Disulfide bond</keyword>
<evidence type="ECO:0000256" key="8">
    <source>
        <dbReference type="SAM" id="MobiDB-lite"/>
    </source>
</evidence>
<organism evidence="11 12">
    <name type="scientific">Didymosphaeria variabile</name>
    <dbReference type="NCBI Taxonomy" id="1932322"/>
    <lineage>
        <taxon>Eukaryota</taxon>
        <taxon>Fungi</taxon>
        <taxon>Dikarya</taxon>
        <taxon>Ascomycota</taxon>
        <taxon>Pezizomycotina</taxon>
        <taxon>Dothideomycetes</taxon>
        <taxon>Pleosporomycetidae</taxon>
        <taxon>Pleosporales</taxon>
        <taxon>Massarineae</taxon>
        <taxon>Didymosphaeriaceae</taxon>
        <taxon>Didymosphaeria</taxon>
    </lineage>
</organism>
<keyword evidence="3 9" id="KW-0732">Signal</keyword>
<feature type="compositionally biased region" description="Polar residues" evidence="8">
    <location>
        <begin position="68"/>
        <end position="82"/>
    </location>
</feature>
<sequence>MRNFWALPAFLRIALASPHSFSVFEDLLAFPQYEIVFPDEYVTENEATSLLSQSISRSTSSATPISQATQDLSKPGKQSSDPLQRDDELDLTYERVVLDGRRYLCSIPVFPEDVPQNSTVSPEEAKAEEEKELVRATSRGGELLEGMKGECIYYLSGWWSYAFCYKDHVKQFHQLPPGRGGAPIYPPVEDHAVNSFILGRFSEKDKENKIEERKTLGSEPEARDTDDEGNAKPGKADSESKQETGLDLPRLETKGSSRYMVQRMAGGTECDLTGRERKIEVQFHCNPQPMDKIAMIKEISTCSYLMIIYTPRLCNDIAFQPPQENLAHPITCQPVLAPSEVDEWDLARLEDKVAQSELLASLAAYEASNPLREMAPGPDGSTKRGPIIGGIEVGAQSLVGSEGKIIEKGIIAGGGKEIFLGTLITSEGKMMSKEDLKKVGMEVRDVEKLERNSRKIAGKKEWRLDLIETPQGQREYRLIEFIEPDEEKEGKKGKAQEGEEKEKPKGMSSSDKEAAEAEAGEQGDAQEGSEEVYKDEL</sequence>
<dbReference type="Pfam" id="PF07915">
    <property type="entry name" value="PRKCSH"/>
    <property type="match status" value="1"/>
</dbReference>
<dbReference type="GO" id="GO:0005789">
    <property type="term" value="C:endoplasmic reticulum membrane"/>
    <property type="evidence" value="ECO:0007669"/>
    <property type="project" value="UniProtKB-SubCell"/>
</dbReference>
<comment type="caution">
    <text evidence="11">The sequence shown here is derived from an EMBL/GenBank/DDBJ whole genome shotgun (WGS) entry which is preliminary data.</text>
</comment>
<dbReference type="PANTHER" id="PTHR15414">
    <property type="entry name" value="OS-9-RELATED"/>
    <property type="match status" value="1"/>
</dbReference>
<dbReference type="OrthoDB" id="448954at2759"/>
<dbReference type="GO" id="GO:0030970">
    <property type="term" value="P:retrograde protein transport, ER to cytosol"/>
    <property type="evidence" value="ECO:0007669"/>
    <property type="project" value="TreeGrafter"/>
</dbReference>
<comment type="similarity">
    <text evidence="2 7">Belongs to the OS-9 family.</text>
</comment>
<feature type="region of interest" description="Disordered" evidence="8">
    <location>
        <begin position="480"/>
        <end position="537"/>
    </location>
</feature>
<evidence type="ECO:0000259" key="10">
    <source>
        <dbReference type="PROSITE" id="PS51914"/>
    </source>
</evidence>
<feature type="compositionally biased region" description="Basic and acidic residues" evidence="8">
    <location>
        <begin position="207"/>
        <end position="223"/>
    </location>
</feature>
<gene>
    <name evidence="11" type="primary">YOS9</name>
    <name evidence="11" type="ORF">N0V89_012067</name>
</gene>
<dbReference type="Gene3D" id="2.70.130.10">
    <property type="entry name" value="Mannose-6-phosphate receptor binding domain"/>
    <property type="match status" value="1"/>
</dbReference>
<name>A0A9W9C5B1_9PLEO</name>
<evidence type="ECO:0000256" key="9">
    <source>
        <dbReference type="SAM" id="SignalP"/>
    </source>
</evidence>
<dbReference type="PANTHER" id="PTHR15414:SF0">
    <property type="entry name" value="ENDOPLASMIC RETICULUM LECTIN 1"/>
    <property type="match status" value="1"/>
</dbReference>
<dbReference type="InterPro" id="IPR045149">
    <property type="entry name" value="OS-9-like"/>
</dbReference>
<feature type="signal peptide" evidence="9">
    <location>
        <begin position="1"/>
        <end position="16"/>
    </location>
</feature>
<reference evidence="11" key="1">
    <citation type="submission" date="2022-10" db="EMBL/GenBank/DDBJ databases">
        <title>Tapping the CABI collections for fungal endophytes: first genome assemblies for Collariella, Neodidymelliopsis, Ascochyta clinopodiicola, Didymella pomorum, Didymosphaeria variabile, Neocosmospora piperis and Neocucurbitaria cava.</title>
        <authorList>
            <person name="Hill R."/>
        </authorList>
    </citation>
    <scope>NUCLEOTIDE SEQUENCE</scope>
    <source>
        <strain evidence="11">IMI 356815</strain>
    </source>
</reference>
<dbReference type="SUPFAM" id="SSF50911">
    <property type="entry name" value="Mannose 6-phosphate receptor domain"/>
    <property type="match status" value="1"/>
</dbReference>